<gene>
    <name evidence="2" type="ORF">MLAC_11350</name>
</gene>
<dbReference type="EMBL" id="AP022581">
    <property type="protein sequence ID" value="BBX95841.1"/>
    <property type="molecule type" value="Genomic_DNA"/>
</dbReference>
<dbReference type="STRING" id="169765.AWC15_13120"/>
<dbReference type="Proteomes" id="UP000466396">
    <property type="component" value="Chromosome"/>
</dbReference>
<organism evidence="2 3">
    <name type="scientific">Mycobacterium lacus</name>
    <dbReference type="NCBI Taxonomy" id="169765"/>
    <lineage>
        <taxon>Bacteria</taxon>
        <taxon>Bacillati</taxon>
        <taxon>Actinomycetota</taxon>
        <taxon>Actinomycetes</taxon>
        <taxon>Mycobacteriales</taxon>
        <taxon>Mycobacteriaceae</taxon>
        <taxon>Mycobacterium</taxon>
    </lineage>
</organism>
<dbReference type="KEGG" id="mlj:MLAC_11350"/>
<accession>A0A1X1YTK6</accession>
<evidence type="ECO:0000313" key="2">
    <source>
        <dbReference type="EMBL" id="BBX95841.1"/>
    </source>
</evidence>
<dbReference type="AlphaFoldDB" id="A0A1X1YTK6"/>
<sequence length="109" mass="12366">MYLTSDYTPSANHPAASPPTHGQNVQSVHEYAFKVHSRRDPEMLHRAKTIRPTSDHHRTTMICHGSRNGKISAMLTTIDAAGRLVSLLTRDVRAVKRYEQLRVEFEIVT</sequence>
<evidence type="ECO:0000256" key="1">
    <source>
        <dbReference type="SAM" id="MobiDB-lite"/>
    </source>
</evidence>
<proteinExistence type="predicted"/>
<feature type="region of interest" description="Disordered" evidence="1">
    <location>
        <begin position="1"/>
        <end position="27"/>
    </location>
</feature>
<name>A0A1X1YTK6_9MYCO</name>
<protein>
    <submittedName>
        <fullName evidence="2">Uncharacterized protein</fullName>
    </submittedName>
</protein>
<keyword evidence="3" id="KW-1185">Reference proteome</keyword>
<evidence type="ECO:0000313" key="3">
    <source>
        <dbReference type="Proteomes" id="UP000466396"/>
    </source>
</evidence>
<feature type="compositionally biased region" description="Polar residues" evidence="1">
    <location>
        <begin position="1"/>
        <end position="11"/>
    </location>
</feature>
<reference evidence="2 3" key="1">
    <citation type="journal article" date="2019" name="Emerg. Microbes Infect.">
        <title>Comprehensive subspecies identification of 175 nontuberculous mycobacteria species based on 7547 genomic profiles.</title>
        <authorList>
            <person name="Matsumoto Y."/>
            <person name="Kinjo T."/>
            <person name="Motooka D."/>
            <person name="Nabeya D."/>
            <person name="Jung N."/>
            <person name="Uechi K."/>
            <person name="Horii T."/>
            <person name="Iida T."/>
            <person name="Fujita J."/>
            <person name="Nakamura S."/>
        </authorList>
    </citation>
    <scope>NUCLEOTIDE SEQUENCE [LARGE SCALE GENOMIC DNA]</scope>
    <source>
        <strain evidence="2 3">JCM 15657</strain>
    </source>
</reference>